<dbReference type="Gene3D" id="1.20.140.10">
    <property type="entry name" value="Butyryl-CoA Dehydrogenase, subunit A, domain 3"/>
    <property type="match status" value="2"/>
</dbReference>
<dbReference type="VEuPathDB" id="VectorBase:MDOA013092"/>
<evidence type="ECO:0000256" key="12">
    <source>
        <dbReference type="PIRSR" id="PIRSR000168-1"/>
    </source>
</evidence>
<evidence type="ECO:0000313" key="18">
    <source>
        <dbReference type="Proteomes" id="UP001652621"/>
    </source>
</evidence>
<dbReference type="OrthoDB" id="538336at2759"/>
<dbReference type="InterPro" id="IPR012258">
    <property type="entry name" value="Acyl-CoA_oxidase"/>
</dbReference>
<keyword evidence="7" id="KW-0276">Fatty acid metabolism</keyword>
<dbReference type="PANTHER" id="PTHR10909">
    <property type="entry name" value="ELECTRON TRANSPORT OXIDOREDUCTASE"/>
    <property type="match status" value="1"/>
</dbReference>
<accession>A0A1I8N9Y8</accession>
<feature type="binding site" evidence="13">
    <location>
        <position position="175"/>
    </location>
    <ligand>
        <name>FAD</name>
        <dbReference type="ChEBI" id="CHEBI:57692"/>
    </ligand>
</feature>
<proteinExistence type="inferred from homology"/>
<dbReference type="InterPro" id="IPR046373">
    <property type="entry name" value="Acyl-CoA_Oxase/DH_mid-dom_sf"/>
</dbReference>
<keyword evidence="6 11" id="KW-0274">FAD</keyword>
<dbReference type="PIRSF" id="PIRSF000168">
    <property type="entry name" value="Acyl-CoA_oxidase"/>
    <property type="match status" value="1"/>
</dbReference>
<keyword evidence="8" id="KW-0560">Oxidoreductase</keyword>
<evidence type="ECO:0000256" key="6">
    <source>
        <dbReference type="ARBA" id="ARBA00022827"/>
    </source>
</evidence>
<evidence type="ECO:0000259" key="14">
    <source>
        <dbReference type="Pfam" id="PF01756"/>
    </source>
</evidence>
<dbReference type="SUPFAM" id="SSF47203">
    <property type="entry name" value="Acyl-CoA dehydrogenase C-terminal domain-like"/>
    <property type="match status" value="2"/>
</dbReference>
<dbReference type="InterPro" id="IPR006091">
    <property type="entry name" value="Acyl-CoA_Oxase/DH_mid-dom"/>
</dbReference>
<protein>
    <recommendedName>
        <fullName evidence="11">Acyl-coenzyme A oxidase</fullName>
    </recommendedName>
</protein>
<dbReference type="eggNOG" id="KOG0135">
    <property type="taxonomic scope" value="Eukaryota"/>
</dbReference>
<dbReference type="STRING" id="7370.A0A1I8N9Y8"/>
<dbReference type="Pfam" id="PF01756">
    <property type="entry name" value="ACOX"/>
    <property type="match status" value="1"/>
</dbReference>
<dbReference type="GO" id="GO:0055088">
    <property type="term" value="P:lipid homeostasis"/>
    <property type="evidence" value="ECO:0007669"/>
    <property type="project" value="TreeGrafter"/>
</dbReference>
<dbReference type="SUPFAM" id="SSF56645">
    <property type="entry name" value="Acyl-CoA dehydrogenase NM domain-like"/>
    <property type="match status" value="1"/>
</dbReference>
<evidence type="ECO:0000256" key="4">
    <source>
        <dbReference type="ARBA" id="ARBA00006288"/>
    </source>
</evidence>
<evidence type="ECO:0000256" key="1">
    <source>
        <dbReference type="ARBA" id="ARBA00001974"/>
    </source>
</evidence>
<dbReference type="GO" id="GO:0005777">
    <property type="term" value="C:peroxisome"/>
    <property type="evidence" value="ECO:0007669"/>
    <property type="project" value="UniProtKB-SubCell"/>
</dbReference>
<dbReference type="Gene3D" id="2.40.110.10">
    <property type="entry name" value="Butyryl-CoA Dehydrogenase, subunit A, domain 2"/>
    <property type="match status" value="1"/>
</dbReference>
<feature type="active site" description="Proton acceptor" evidence="12">
    <location>
        <position position="465"/>
    </location>
</feature>
<feature type="binding site" evidence="13">
    <location>
        <position position="214"/>
    </location>
    <ligand>
        <name>FAD</name>
        <dbReference type="ChEBI" id="CHEBI:57692"/>
    </ligand>
</feature>
<comment type="pathway">
    <text evidence="3">Lipid metabolism.</text>
</comment>
<evidence type="ECO:0000256" key="8">
    <source>
        <dbReference type="ARBA" id="ARBA00023002"/>
    </source>
</evidence>
<dbReference type="FunFam" id="1.20.140.10:FF:000007">
    <property type="entry name" value="Acyl-coenzyme A oxidase"/>
    <property type="match status" value="1"/>
</dbReference>
<evidence type="ECO:0000256" key="9">
    <source>
        <dbReference type="ARBA" id="ARBA00023098"/>
    </source>
</evidence>
<gene>
    <name evidence="17" type="primary">101894665</name>
    <name evidence="19" type="synonym">LOC101894665</name>
</gene>
<reference evidence="19" key="2">
    <citation type="submission" date="2025-04" db="UniProtKB">
        <authorList>
            <consortium name="RefSeq"/>
        </authorList>
    </citation>
    <scope>IDENTIFICATION</scope>
    <source>
        <strain evidence="19">Aabys</strain>
    </source>
</reference>
<feature type="domain" description="Acyl-CoA oxidase C-terminal" evidence="14">
    <location>
        <begin position="523"/>
        <end position="698"/>
    </location>
</feature>
<keyword evidence="5 11" id="KW-0285">Flavoprotein</keyword>
<sequence length="708" mass="79706">MAEIAEIGIDSNQVATEVQPKNILNDKKIFPDFKSGPLTAYREKSSFCHKRMNVLLEGEDHIRLKHRIWQFMEKQEDFQREPETPSLERQRQLANKRQHLLYHQNFYGLAEYISNPHLSLAAAQAMFSYEFSFSVKYSLSIGMFPSTILSLGTERLGSYASKIQNGEIVGAFALTEISHGTNARGMRTRATYDKKTKEFIIHTPDFEAAKCWVGNLGKTCTHAIVYAQLYVPDDTYVGLCAFLVPIRDERTLMAFPGVTVGDLGEKIGLNGIDNGFVMFNNYRIPKDNLLSKTGDIDEQGNYSSPIKDSRKRLGASLGALSAGRVNICNLANVALGKAITIATRYSAARKQFGPDETSEEWPVLEYQSQQYRLFPHLATAYALNVFSLWLGHQNVDMTMRSFMGEDTSAVGMEIHAASSACKPICTWSARDGIQECREACGGHGYLKASGLGDLRNDNDANCTYEGENNTLIQQASNWLVGLKRSNANFAEVSPMNTVSFLKDMAQILKHKAEEKNAKEVACPHNLLKALNWLVAYQLEHTVKRVETLKSQGLDAFETRNNMQVFNAQTLSIVYAQRTIYAVFYNFVMNLPDSNEKQVLLKLLSMYGCHMVTKNASIFYQGGYFRQNGQLELYQEAILNLLPLIKDEAITLVDAIAPPDFILNSPLGMSDGNVYKHLQRAIVSTPGVFERPEWWREVTYKNYIKKAKM</sequence>
<feature type="domain" description="Acyl-CoA oxidase/dehydrogenase middle" evidence="15">
    <location>
        <begin position="171"/>
        <end position="281"/>
    </location>
</feature>
<evidence type="ECO:0000256" key="3">
    <source>
        <dbReference type="ARBA" id="ARBA00005189"/>
    </source>
</evidence>
<comment type="cofactor">
    <cofactor evidence="1">
        <name>FAD</name>
        <dbReference type="ChEBI" id="CHEBI:57692"/>
    </cofactor>
</comment>
<evidence type="ECO:0000256" key="10">
    <source>
        <dbReference type="ARBA" id="ARBA00023140"/>
    </source>
</evidence>
<organism evidence="17">
    <name type="scientific">Musca domestica</name>
    <name type="common">House fly</name>
    <dbReference type="NCBI Taxonomy" id="7370"/>
    <lineage>
        <taxon>Eukaryota</taxon>
        <taxon>Metazoa</taxon>
        <taxon>Ecdysozoa</taxon>
        <taxon>Arthropoda</taxon>
        <taxon>Hexapoda</taxon>
        <taxon>Insecta</taxon>
        <taxon>Pterygota</taxon>
        <taxon>Neoptera</taxon>
        <taxon>Endopterygota</taxon>
        <taxon>Diptera</taxon>
        <taxon>Brachycera</taxon>
        <taxon>Muscomorpha</taxon>
        <taxon>Muscoidea</taxon>
        <taxon>Muscidae</taxon>
        <taxon>Musca</taxon>
    </lineage>
</organism>
<evidence type="ECO:0000256" key="13">
    <source>
        <dbReference type="PIRSR" id="PIRSR000168-2"/>
    </source>
</evidence>
<evidence type="ECO:0000313" key="19">
    <source>
        <dbReference type="RefSeq" id="XP_005187318.1"/>
    </source>
</evidence>
<dbReference type="FunFam" id="2.40.110.10:FF:000005">
    <property type="entry name" value="Acyl-coenzyme A oxidase"/>
    <property type="match status" value="1"/>
</dbReference>
<dbReference type="InterPro" id="IPR036250">
    <property type="entry name" value="AcylCo_DH-like_C"/>
</dbReference>
<evidence type="ECO:0000259" key="15">
    <source>
        <dbReference type="Pfam" id="PF02770"/>
    </source>
</evidence>
<name>A0A1I8N9Y8_MUSDO</name>
<dbReference type="Proteomes" id="UP001652621">
    <property type="component" value="Unplaced"/>
</dbReference>
<dbReference type="PANTHER" id="PTHR10909:SF390">
    <property type="entry name" value="PEROXISOMAL ACYL-COENZYME A OXIDASE 3"/>
    <property type="match status" value="1"/>
</dbReference>
<evidence type="ECO:0000256" key="5">
    <source>
        <dbReference type="ARBA" id="ARBA00022630"/>
    </source>
</evidence>
<comment type="subcellular location">
    <subcellularLocation>
        <location evidence="2">Peroxisome</location>
    </subcellularLocation>
</comment>
<dbReference type="GO" id="GO:0033540">
    <property type="term" value="P:fatty acid beta-oxidation using acyl-CoA oxidase"/>
    <property type="evidence" value="ECO:0007669"/>
    <property type="project" value="TreeGrafter"/>
</dbReference>
<comment type="similarity">
    <text evidence="4 11">Belongs to the acyl-CoA oxidase family.</text>
</comment>
<evidence type="ECO:0000256" key="11">
    <source>
        <dbReference type="PIRNR" id="PIRNR000168"/>
    </source>
</evidence>
<evidence type="ECO:0000256" key="7">
    <source>
        <dbReference type="ARBA" id="ARBA00022832"/>
    </source>
</evidence>
<dbReference type="InterPro" id="IPR055060">
    <property type="entry name" value="ACOX_C_alpha1"/>
</dbReference>
<keyword evidence="18" id="KW-1185">Reference proteome</keyword>
<dbReference type="GO" id="GO:0071949">
    <property type="term" value="F:FAD binding"/>
    <property type="evidence" value="ECO:0007669"/>
    <property type="project" value="InterPro"/>
</dbReference>
<dbReference type="InterPro" id="IPR002655">
    <property type="entry name" value="Acyl-CoA_oxidase_C"/>
</dbReference>
<dbReference type="GO" id="GO:0016402">
    <property type="term" value="F:pristanoyl-CoA oxidase activity"/>
    <property type="evidence" value="ECO:0007669"/>
    <property type="project" value="TreeGrafter"/>
</dbReference>
<feature type="domain" description="Acyl-CoA oxidase C-alpha1" evidence="16">
    <location>
        <begin position="318"/>
        <end position="479"/>
    </location>
</feature>
<dbReference type="Pfam" id="PF22924">
    <property type="entry name" value="ACOX_C_alpha1"/>
    <property type="match status" value="1"/>
</dbReference>
<dbReference type="FunFam" id="1.20.140.10:FF:000010">
    <property type="entry name" value="Acyl-coenzyme A oxidase"/>
    <property type="match status" value="1"/>
</dbReference>
<dbReference type="RefSeq" id="XP_005187318.1">
    <property type="nucleotide sequence ID" value="XM_005187261.3"/>
</dbReference>
<evidence type="ECO:0000259" key="16">
    <source>
        <dbReference type="Pfam" id="PF22924"/>
    </source>
</evidence>
<dbReference type="EnsemblMetazoa" id="MDOA013092-RA">
    <property type="protein sequence ID" value="MDOA013092-PA"/>
    <property type="gene ID" value="MDOA013092"/>
</dbReference>
<dbReference type="InterPro" id="IPR009100">
    <property type="entry name" value="AcylCoA_DH/oxidase_NM_dom_sf"/>
</dbReference>
<dbReference type="AlphaFoldDB" id="A0A1I8N9Y8"/>
<dbReference type="Pfam" id="PF02770">
    <property type="entry name" value="Acyl-CoA_dh_M"/>
    <property type="match status" value="1"/>
</dbReference>
<keyword evidence="10" id="KW-0576">Peroxisome</keyword>
<evidence type="ECO:0000256" key="2">
    <source>
        <dbReference type="ARBA" id="ARBA00004275"/>
    </source>
</evidence>
<dbReference type="VEuPathDB" id="VectorBase:MDOMA2_018183"/>
<keyword evidence="9" id="KW-0443">Lipid metabolism</keyword>
<dbReference type="GO" id="GO:0005504">
    <property type="term" value="F:fatty acid binding"/>
    <property type="evidence" value="ECO:0007669"/>
    <property type="project" value="TreeGrafter"/>
</dbReference>
<evidence type="ECO:0000313" key="17">
    <source>
        <dbReference type="EnsemblMetazoa" id="MDOA013092-PA"/>
    </source>
</evidence>
<dbReference type="KEGG" id="mde:101894665"/>
<reference evidence="17" key="1">
    <citation type="submission" date="2020-05" db="UniProtKB">
        <authorList>
            <consortium name="EnsemblMetazoa"/>
        </authorList>
    </citation>
    <scope>IDENTIFICATION</scope>
    <source>
        <strain evidence="17">Aabys</strain>
    </source>
</reference>